<dbReference type="InterPro" id="IPR021473">
    <property type="entry name" value="DUF3126"/>
</dbReference>
<reference evidence="1 2" key="1">
    <citation type="submission" date="2018-06" db="EMBL/GenBank/DDBJ databases">
        <title>Genomic Encyclopedia of Type Strains, Phase IV (KMG-IV): sequencing the most valuable type-strain genomes for metagenomic binning, comparative biology and taxonomic classification.</title>
        <authorList>
            <person name="Goeker M."/>
        </authorList>
    </citation>
    <scope>NUCLEOTIDE SEQUENCE [LARGE SCALE GENOMIC DNA]</scope>
    <source>
        <strain evidence="1 2">DSM 24875</strain>
    </source>
</reference>
<proteinExistence type="predicted"/>
<organism evidence="1 2">
    <name type="scientific">Roseiarcus fermentans</name>
    <dbReference type="NCBI Taxonomy" id="1473586"/>
    <lineage>
        <taxon>Bacteria</taxon>
        <taxon>Pseudomonadati</taxon>
        <taxon>Pseudomonadota</taxon>
        <taxon>Alphaproteobacteria</taxon>
        <taxon>Hyphomicrobiales</taxon>
        <taxon>Roseiarcaceae</taxon>
        <taxon>Roseiarcus</taxon>
    </lineage>
</organism>
<dbReference type="EMBL" id="QNRK01000004">
    <property type="protein sequence ID" value="RBP16931.1"/>
    <property type="molecule type" value="Genomic_DNA"/>
</dbReference>
<dbReference type="RefSeq" id="WP_113888157.1">
    <property type="nucleotide sequence ID" value="NZ_QNRK01000004.1"/>
</dbReference>
<dbReference type="OrthoDB" id="7632283at2"/>
<keyword evidence="2" id="KW-1185">Reference proteome</keyword>
<accession>A0A366FQV7</accession>
<name>A0A366FQV7_9HYPH</name>
<dbReference type="AlphaFoldDB" id="A0A366FQV7"/>
<gene>
    <name evidence="1" type="ORF">DFR50_104211</name>
</gene>
<evidence type="ECO:0000313" key="2">
    <source>
        <dbReference type="Proteomes" id="UP000253529"/>
    </source>
</evidence>
<sequence>MDKAEIVKLREFLRKAFGAAALNVTPNSRAKEAADVALGERKIGAITLDDEDGDRSFAFAMKVPVGRAALQDYLRKLFENDRLTIAARAKKTDSVELNNGGDFLGVISADDPKGASFTLQMAILDIDLDGDDDD</sequence>
<dbReference type="Proteomes" id="UP000253529">
    <property type="component" value="Unassembled WGS sequence"/>
</dbReference>
<protein>
    <submittedName>
        <fullName evidence="1">Uncharacterized protein DUF3126</fullName>
    </submittedName>
</protein>
<comment type="caution">
    <text evidence="1">The sequence shown here is derived from an EMBL/GenBank/DDBJ whole genome shotgun (WGS) entry which is preliminary data.</text>
</comment>
<evidence type="ECO:0000313" key="1">
    <source>
        <dbReference type="EMBL" id="RBP16931.1"/>
    </source>
</evidence>
<dbReference type="Pfam" id="PF11324">
    <property type="entry name" value="DUF3126"/>
    <property type="match status" value="2"/>
</dbReference>